<dbReference type="HOGENOM" id="CLU_035425_4_0_2"/>
<dbReference type="PANTHER" id="PTHR42870:SF1">
    <property type="entry name" value="NON-SPECIFIC LIPID-TRANSFER PROTEIN-LIKE 2"/>
    <property type="match status" value="1"/>
</dbReference>
<proteinExistence type="predicted"/>
<keyword evidence="4" id="KW-0808">Transferase</keyword>
<dbReference type="KEGG" id="mez:Mtc_1458"/>
<dbReference type="EMBL" id="CP003243">
    <property type="protein sequence ID" value="AFD00210.1"/>
    <property type="molecule type" value="Genomic_DNA"/>
</dbReference>
<dbReference type="eggNOG" id="arCOG01278">
    <property type="taxonomic scope" value="Archaea"/>
</dbReference>
<dbReference type="InterPro" id="IPR002155">
    <property type="entry name" value="Thiolase"/>
</dbReference>
<reference evidence="4 5" key="1">
    <citation type="journal article" date="2012" name="J. Bacteriol.">
        <title>Complete genome sequence of a thermophilic methanogen, Methanocella conradii HZ254, isolated from Chinese rice field soil.</title>
        <authorList>
            <person name="Lu Z."/>
            <person name="Lu Y."/>
        </authorList>
    </citation>
    <scope>NUCLEOTIDE SEQUENCE [LARGE SCALE GENOMIC DNA]</scope>
    <source>
        <strain evidence="5">DSM 24694 / JCM 17849 / CGMCC 1.5162 / HZ254</strain>
    </source>
</reference>
<dbReference type="Pfam" id="PF22691">
    <property type="entry name" value="Thiolase_C_1"/>
    <property type="match status" value="1"/>
</dbReference>
<dbReference type="Gene3D" id="3.40.47.10">
    <property type="match status" value="1"/>
</dbReference>
<dbReference type="InterPro" id="IPR016039">
    <property type="entry name" value="Thiolase-like"/>
</dbReference>
<dbReference type="AlphaFoldDB" id="H8I5X6"/>
<dbReference type="InterPro" id="IPR020616">
    <property type="entry name" value="Thiolase_N"/>
</dbReference>
<dbReference type="PIRSF" id="PIRSF000429">
    <property type="entry name" value="Ac-CoA_Ac_transf"/>
    <property type="match status" value="1"/>
</dbReference>
<dbReference type="EC" id="2.3.1.9" evidence="4"/>
<dbReference type="GO" id="GO:0008299">
    <property type="term" value="P:isoprenoid biosynthetic process"/>
    <property type="evidence" value="ECO:0007669"/>
    <property type="project" value="UniProtKB-KW"/>
</dbReference>
<evidence type="ECO:0000313" key="4">
    <source>
        <dbReference type="EMBL" id="AFD00210.1"/>
    </source>
</evidence>
<feature type="domain" description="Thiolase C-terminal" evidence="3">
    <location>
        <begin position="235"/>
        <end position="377"/>
    </location>
</feature>
<dbReference type="SUPFAM" id="SSF53901">
    <property type="entry name" value="Thiolase-like"/>
    <property type="match status" value="1"/>
</dbReference>
<dbReference type="InterPro" id="IPR055140">
    <property type="entry name" value="Thiolase_C_2"/>
</dbReference>
<dbReference type="STRING" id="1041930.Mtc_1458"/>
<feature type="domain" description="Thiolase N-terminal" evidence="2">
    <location>
        <begin position="4"/>
        <end position="219"/>
    </location>
</feature>
<dbReference type="Proteomes" id="UP000005233">
    <property type="component" value="Chromosome"/>
</dbReference>
<dbReference type="NCBIfam" id="NF004720">
    <property type="entry name" value="PRK06064.1"/>
    <property type="match status" value="1"/>
</dbReference>
<evidence type="ECO:0000259" key="2">
    <source>
        <dbReference type="Pfam" id="PF00108"/>
    </source>
</evidence>
<protein>
    <submittedName>
        <fullName evidence="4">Acetyl-CoA acetyltransferase</fullName>
        <ecNumber evidence="4">2.3.1.9</ecNumber>
    </submittedName>
</protein>
<keyword evidence="5" id="KW-1185">Reference proteome</keyword>
<name>H8I5X6_METCZ</name>
<organism evidence="4 5">
    <name type="scientific">Methanocella conradii (strain DSM 24694 / JCM 17849 / CGMCC 1.5162 / HZ254)</name>
    <dbReference type="NCBI Taxonomy" id="1041930"/>
    <lineage>
        <taxon>Archaea</taxon>
        <taxon>Methanobacteriati</taxon>
        <taxon>Methanobacteriota</taxon>
        <taxon>Stenosarchaea group</taxon>
        <taxon>Methanomicrobia</taxon>
        <taxon>Methanocellales</taxon>
        <taxon>Methanocellaceae</taxon>
        <taxon>Methanocella</taxon>
    </lineage>
</organism>
<gene>
    <name evidence="4" type="ordered locus">Mtc_1458</name>
</gene>
<dbReference type="Pfam" id="PF00108">
    <property type="entry name" value="Thiolase_N"/>
    <property type="match status" value="1"/>
</dbReference>
<evidence type="ECO:0000313" key="5">
    <source>
        <dbReference type="Proteomes" id="UP000005233"/>
    </source>
</evidence>
<accession>H8I5X6</accession>
<keyword evidence="1" id="KW-0414">Isoprene biosynthesis</keyword>
<evidence type="ECO:0000256" key="1">
    <source>
        <dbReference type="ARBA" id="ARBA00023229"/>
    </source>
</evidence>
<evidence type="ECO:0000259" key="3">
    <source>
        <dbReference type="Pfam" id="PF22691"/>
    </source>
</evidence>
<dbReference type="CDD" id="cd00829">
    <property type="entry name" value="SCP-x_thiolase"/>
    <property type="match status" value="1"/>
</dbReference>
<dbReference type="GO" id="GO:0003985">
    <property type="term" value="F:acetyl-CoA C-acetyltransferase activity"/>
    <property type="evidence" value="ECO:0007669"/>
    <property type="project" value="UniProtKB-EC"/>
</dbReference>
<keyword evidence="4" id="KW-0012">Acyltransferase</keyword>
<dbReference type="PANTHER" id="PTHR42870">
    <property type="entry name" value="ACETYL-COA C-ACETYLTRANSFERASE"/>
    <property type="match status" value="1"/>
</dbReference>
<sequence length="378" mass="40810">MLYITGIGRTKFGALPQTLQELAYEAMYNAVMDSKLSINDIDAIFVSNFLGGPLNGQLHFNSIIASLLPGINIPIVRIETACASSSIALKQALYSLSQFENVMVLGVEKMTSKTILGTTEAIAMAADRCLDQQNGLIFPAAYALIAQQYMLKYGINHDILEQVSFINHKNSRLNPLAHFFYKDVTIETIRKSPIIATPLNLFDCSPISDGAAAIIVSKEKKSDRDIEVLSSQYVTDAISITQREDLTSFKATRLAAKKAYSEAGLKPDDIDILEVHDCFTISELIALEDLGFCKPGESSELVINGDILKDGRIPVNMDGGLKANGHPIGATGLAQIYEIVVQLRGEAGIRQIKNANIGMAQNIGGIGGTAAITILGRS</sequence>